<dbReference type="Gene3D" id="1.25.40.390">
    <property type="match status" value="1"/>
</dbReference>
<keyword evidence="3" id="KW-0732">Signal</keyword>
<dbReference type="Pfam" id="PF14322">
    <property type="entry name" value="SusD-like_3"/>
    <property type="match status" value="1"/>
</dbReference>
<comment type="similarity">
    <text evidence="2">Belongs to the SusD family.</text>
</comment>
<dbReference type="InterPro" id="IPR033985">
    <property type="entry name" value="SusD-like_N"/>
</dbReference>
<dbReference type="PROSITE" id="PS51257">
    <property type="entry name" value="PROKAR_LIPOPROTEIN"/>
    <property type="match status" value="1"/>
</dbReference>
<evidence type="ECO:0000256" key="2">
    <source>
        <dbReference type="ARBA" id="ARBA00006275"/>
    </source>
</evidence>
<dbReference type="Proteomes" id="UP000625283">
    <property type="component" value="Unassembled WGS sequence"/>
</dbReference>
<dbReference type="RefSeq" id="WP_202101330.1">
    <property type="nucleotide sequence ID" value="NZ_JAERTY010000001.1"/>
</dbReference>
<dbReference type="Pfam" id="PF07980">
    <property type="entry name" value="SusD_RagB"/>
    <property type="match status" value="1"/>
</dbReference>
<keyword evidence="5" id="KW-0998">Cell outer membrane</keyword>
<accession>A0ABS1QYM9</accession>
<keyword evidence="4" id="KW-0472">Membrane</keyword>
<evidence type="ECO:0000313" key="8">
    <source>
        <dbReference type="EMBL" id="MBL1407536.1"/>
    </source>
</evidence>
<keyword evidence="9" id="KW-1185">Reference proteome</keyword>
<reference evidence="8 9" key="1">
    <citation type="submission" date="2021-01" db="EMBL/GenBank/DDBJ databases">
        <title>C459-1 draft genome sequence.</title>
        <authorList>
            <person name="Zhang X.-F."/>
        </authorList>
    </citation>
    <scope>NUCLEOTIDE SEQUENCE [LARGE SCALE GENOMIC DNA]</scope>
    <source>
        <strain evidence="9">C459-1</strain>
    </source>
</reference>
<protein>
    <submittedName>
        <fullName evidence="8">RagB/SusD family nutrient uptake outer membrane protein</fullName>
    </submittedName>
</protein>
<dbReference type="InterPro" id="IPR011990">
    <property type="entry name" value="TPR-like_helical_dom_sf"/>
</dbReference>
<evidence type="ECO:0000259" key="7">
    <source>
        <dbReference type="Pfam" id="PF14322"/>
    </source>
</evidence>
<evidence type="ECO:0000313" key="9">
    <source>
        <dbReference type="Proteomes" id="UP000625283"/>
    </source>
</evidence>
<sequence length="452" mass="51280">MNRIIILLACVGVLGLSSCNGFLDVKPDSSLALVKTVDDYLAIVQNETRMNANYPFSYDYASDFFYLSEQNIDALDETGRYAYLWIAEPCHANNWNQNYVRIYDTNVVLQGIDHAELGNRTESDRKMAKGLAAFSKGFTLMQLAALYAPPYERGNNMGKLGIPIRPSANIEEKSVRPSLDDCYKEMERLLIMASNLLPEYTKAKTISNQEAAWAALARFYLVTQNYEKAFAYADSCLQFNGELIDYNLLDPMASGTQFPILNKEVVFHATKGDFSGISSSSRAVVDNLLYNKYAVDDLRKSLFYRKNVDGVVGFYGSYDGNVSSAVFSGIARDEIYLIAAECAARLGKLDTAVDRINALREKRIAKGSFTVYNSKDPDNVLRFVLEERERELSFRAGIRWMDLRRLNLEERFKKKIIRSYKGKVYTLEPNDVRYTFKIPDEIVSIGKLEQNQ</sequence>
<feature type="domain" description="SusD-like N-terminal" evidence="7">
    <location>
        <begin position="22"/>
        <end position="221"/>
    </location>
</feature>
<dbReference type="EMBL" id="JAERTY010000001">
    <property type="protein sequence ID" value="MBL1407536.1"/>
    <property type="molecule type" value="Genomic_DNA"/>
</dbReference>
<proteinExistence type="inferred from homology"/>
<evidence type="ECO:0000259" key="6">
    <source>
        <dbReference type="Pfam" id="PF07980"/>
    </source>
</evidence>
<dbReference type="InterPro" id="IPR012944">
    <property type="entry name" value="SusD_RagB_dom"/>
</dbReference>
<gene>
    <name evidence="8" type="ORF">JKG61_02095</name>
</gene>
<evidence type="ECO:0000256" key="1">
    <source>
        <dbReference type="ARBA" id="ARBA00004442"/>
    </source>
</evidence>
<comment type="subcellular location">
    <subcellularLocation>
        <location evidence="1">Cell outer membrane</location>
    </subcellularLocation>
</comment>
<organism evidence="8 9">
    <name type="scientific">Sphingobacterium faecale</name>
    <dbReference type="NCBI Taxonomy" id="2803775"/>
    <lineage>
        <taxon>Bacteria</taxon>
        <taxon>Pseudomonadati</taxon>
        <taxon>Bacteroidota</taxon>
        <taxon>Sphingobacteriia</taxon>
        <taxon>Sphingobacteriales</taxon>
        <taxon>Sphingobacteriaceae</taxon>
        <taxon>Sphingobacterium</taxon>
    </lineage>
</organism>
<comment type="caution">
    <text evidence="8">The sequence shown here is derived from an EMBL/GenBank/DDBJ whole genome shotgun (WGS) entry which is preliminary data.</text>
</comment>
<evidence type="ECO:0000256" key="4">
    <source>
        <dbReference type="ARBA" id="ARBA00023136"/>
    </source>
</evidence>
<evidence type="ECO:0000256" key="3">
    <source>
        <dbReference type="ARBA" id="ARBA00022729"/>
    </source>
</evidence>
<name>A0ABS1QYM9_9SPHI</name>
<feature type="domain" description="RagB/SusD" evidence="6">
    <location>
        <begin position="334"/>
        <end position="416"/>
    </location>
</feature>
<dbReference type="SUPFAM" id="SSF48452">
    <property type="entry name" value="TPR-like"/>
    <property type="match status" value="1"/>
</dbReference>
<evidence type="ECO:0000256" key="5">
    <source>
        <dbReference type="ARBA" id="ARBA00023237"/>
    </source>
</evidence>